<dbReference type="PANTHER" id="PTHR30474">
    <property type="entry name" value="CELL CYCLE PROTEIN"/>
    <property type="match status" value="1"/>
</dbReference>
<comment type="function">
    <text evidence="6">Peptidoglycan polymerase that is essential for cell wall elongation.</text>
</comment>
<organism evidence="7 8">
    <name type="scientific">Parvularcula bermudensis (strain ATCC BAA-594 / HTCC2503 / KCTC 12087)</name>
    <dbReference type="NCBI Taxonomy" id="314260"/>
    <lineage>
        <taxon>Bacteria</taxon>
        <taxon>Pseudomonadati</taxon>
        <taxon>Pseudomonadota</taxon>
        <taxon>Alphaproteobacteria</taxon>
        <taxon>Parvularculales</taxon>
        <taxon>Parvularculaceae</taxon>
        <taxon>Parvularcula</taxon>
    </lineage>
</organism>
<reference evidence="7 8" key="2">
    <citation type="journal article" date="2011" name="J. Bacteriol.">
        <title>Complete genome sequence of strain HTCC2503T of Parvularcula bermudensis, the type species of the order "Parvularculales" in the class Alphaproteobacteria.</title>
        <authorList>
            <person name="Oh H.M."/>
            <person name="Kang I."/>
            <person name="Vergin K.L."/>
            <person name="Kang D."/>
            <person name="Rhee K.H."/>
            <person name="Giovannoni S.J."/>
            <person name="Cho J.C."/>
        </authorList>
    </citation>
    <scope>NUCLEOTIDE SEQUENCE [LARGE SCALE GENOMIC DNA]</scope>
    <source>
        <strain evidence="8">ATCC BAA-594 / HTCC2503 / KCTC 12087</strain>
    </source>
</reference>
<keyword evidence="5 6" id="KW-0472">Membrane</keyword>
<dbReference type="InterPro" id="IPR011923">
    <property type="entry name" value="RodA/MrdB"/>
</dbReference>
<dbReference type="STRING" id="314260.PB2503_01002"/>
<feature type="transmembrane region" description="Helical" evidence="6">
    <location>
        <begin position="285"/>
        <end position="308"/>
    </location>
</feature>
<dbReference type="GO" id="GO:0015648">
    <property type="term" value="F:lipid-linked peptidoglycan transporter activity"/>
    <property type="evidence" value="ECO:0007669"/>
    <property type="project" value="TreeGrafter"/>
</dbReference>
<accession>E0TB77</accession>
<dbReference type="GO" id="GO:0008955">
    <property type="term" value="F:peptidoglycan glycosyltransferase activity"/>
    <property type="evidence" value="ECO:0007669"/>
    <property type="project" value="UniProtKB-UniRule"/>
</dbReference>
<keyword evidence="3 6" id="KW-0133">Cell shape</keyword>
<dbReference type="KEGG" id="pbr:PB2503_01002"/>
<keyword evidence="8" id="KW-1185">Reference proteome</keyword>
<evidence type="ECO:0000313" key="8">
    <source>
        <dbReference type="Proteomes" id="UP000001302"/>
    </source>
</evidence>
<keyword evidence="6" id="KW-0808">Transferase</keyword>
<keyword evidence="6" id="KW-0961">Cell wall biogenesis/degradation</keyword>
<evidence type="ECO:0000313" key="7">
    <source>
        <dbReference type="EMBL" id="ADM08281.1"/>
    </source>
</evidence>
<keyword evidence="4 6" id="KW-1133">Transmembrane helix</keyword>
<dbReference type="EC" id="2.4.99.28" evidence="6"/>
<comment type="similarity">
    <text evidence="6">Belongs to the SEDS family. MrdB/RodA subfamily.</text>
</comment>
<feature type="transmembrane region" description="Helical" evidence="6">
    <location>
        <begin position="146"/>
        <end position="168"/>
    </location>
</feature>
<evidence type="ECO:0000256" key="4">
    <source>
        <dbReference type="ARBA" id="ARBA00022989"/>
    </source>
</evidence>
<name>E0TB77_PARBH</name>
<comment type="catalytic activity">
    <reaction evidence="6">
        <text>[GlcNAc-(1-&gt;4)-Mur2Ac(oyl-L-Ala-gamma-D-Glu-L-Lys-D-Ala-D-Ala)](n)-di-trans,octa-cis-undecaprenyl diphosphate + beta-D-GlcNAc-(1-&gt;4)-Mur2Ac(oyl-L-Ala-gamma-D-Glu-L-Lys-D-Ala-D-Ala)-di-trans,octa-cis-undecaprenyl diphosphate = [GlcNAc-(1-&gt;4)-Mur2Ac(oyl-L-Ala-gamma-D-Glu-L-Lys-D-Ala-D-Ala)](n+1)-di-trans,octa-cis-undecaprenyl diphosphate + di-trans,octa-cis-undecaprenyl diphosphate + H(+)</text>
        <dbReference type="Rhea" id="RHEA:23708"/>
        <dbReference type="Rhea" id="RHEA-COMP:9602"/>
        <dbReference type="Rhea" id="RHEA-COMP:9603"/>
        <dbReference type="ChEBI" id="CHEBI:15378"/>
        <dbReference type="ChEBI" id="CHEBI:58405"/>
        <dbReference type="ChEBI" id="CHEBI:60033"/>
        <dbReference type="ChEBI" id="CHEBI:78435"/>
        <dbReference type="EC" id="2.4.99.28"/>
    </reaction>
</comment>
<evidence type="ECO:0000256" key="3">
    <source>
        <dbReference type="ARBA" id="ARBA00022960"/>
    </source>
</evidence>
<dbReference type="Pfam" id="PF01098">
    <property type="entry name" value="FTSW_RODA_SPOVE"/>
    <property type="match status" value="1"/>
</dbReference>
<feature type="transmembrane region" description="Helical" evidence="6">
    <location>
        <begin position="351"/>
        <end position="374"/>
    </location>
</feature>
<evidence type="ECO:0000256" key="6">
    <source>
        <dbReference type="HAMAP-Rule" id="MF_02079"/>
    </source>
</evidence>
<dbReference type="eggNOG" id="COG0772">
    <property type="taxonomic scope" value="Bacteria"/>
</dbReference>
<reference evidence="8" key="1">
    <citation type="submission" date="2010-08" db="EMBL/GenBank/DDBJ databases">
        <title>Genome sequence of Parvularcula bermudensis HTCC2503.</title>
        <authorList>
            <person name="Kang D.-M."/>
            <person name="Oh H.-M."/>
            <person name="Cho J.-C."/>
        </authorList>
    </citation>
    <scope>NUCLEOTIDE SEQUENCE [LARGE SCALE GENOMIC DNA]</scope>
    <source>
        <strain evidence="8">ATCC BAA-594 / HTCC2503 / KCTC 12087</strain>
    </source>
</reference>
<keyword evidence="6" id="KW-1003">Cell membrane</keyword>
<dbReference type="GO" id="GO:0009252">
    <property type="term" value="P:peptidoglycan biosynthetic process"/>
    <property type="evidence" value="ECO:0007669"/>
    <property type="project" value="UniProtKB-UniRule"/>
</dbReference>
<feature type="transmembrane region" description="Helical" evidence="6">
    <location>
        <begin position="320"/>
        <end position="345"/>
    </location>
</feature>
<dbReference type="InterPro" id="IPR001182">
    <property type="entry name" value="FtsW/RodA"/>
</dbReference>
<dbReference type="AlphaFoldDB" id="E0TB77"/>
<dbReference type="GO" id="GO:0005886">
    <property type="term" value="C:plasma membrane"/>
    <property type="evidence" value="ECO:0007669"/>
    <property type="project" value="UniProtKB-SubCell"/>
</dbReference>
<dbReference type="PANTHER" id="PTHR30474:SF1">
    <property type="entry name" value="PEPTIDOGLYCAN GLYCOSYLTRANSFERASE MRDB"/>
    <property type="match status" value="1"/>
</dbReference>
<dbReference type="Proteomes" id="UP000001302">
    <property type="component" value="Chromosome"/>
</dbReference>
<feature type="transmembrane region" description="Helical" evidence="6">
    <location>
        <begin position="60"/>
        <end position="78"/>
    </location>
</feature>
<proteinExistence type="inferred from homology"/>
<dbReference type="GO" id="GO:0008360">
    <property type="term" value="P:regulation of cell shape"/>
    <property type="evidence" value="ECO:0007669"/>
    <property type="project" value="UniProtKB-KW"/>
</dbReference>
<keyword evidence="6" id="KW-0328">Glycosyltransferase</keyword>
<evidence type="ECO:0000256" key="1">
    <source>
        <dbReference type="ARBA" id="ARBA00004141"/>
    </source>
</evidence>
<keyword evidence="2 6" id="KW-0812">Transmembrane</keyword>
<sequence length="394" mass="42458">MGVFQSMPSLGRRSLVELGPRIARLHWPLILVLTGLAGAGVLTLYSVSLGDMDEYAKTHLIRYFIGAGGLFIVAMIPLRVWLSLAYPLYAAGIVLLLMVPVFGEVVNGSQRWIAIGGFRLQPSEMMKIALVMALARYYHGLEFERVSTISGLLAPLGMIAVPVGLVFIQPDLGTALLIGFSGVAMILLAGLSWRYILVGVFAAFFGIAGGIQTGLVKAYQWERVTAFLDPTYDPLGANFHANQSKIAIGSGGVEGKGMLEGTQSQLGFLPEKHTDFIFTIFGEEFGLRGALLLLGAYLAVFLLTVHVARSARSHFGRLMSLGIGVTLVLYVLVNTGMVMGLAPVVGVPLPLVSYGGTVMLAMMGGFGLVLSTWIDRDQDTLRTRGWKTDRLIHP</sequence>
<comment type="pathway">
    <text evidence="6">Cell wall biogenesis; peptidoglycan biosynthesis.</text>
</comment>
<dbReference type="GO" id="GO:0032153">
    <property type="term" value="C:cell division site"/>
    <property type="evidence" value="ECO:0007669"/>
    <property type="project" value="TreeGrafter"/>
</dbReference>
<dbReference type="EMBL" id="CP002156">
    <property type="protein sequence ID" value="ADM08281.1"/>
    <property type="molecule type" value="Genomic_DNA"/>
</dbReference>
<dbReference type="GO" id="GO:0071555">
    <property type="term" value="P:cell wall organization"/>
    <property type="evidence" value="ECO:0007669"/>
    <property type="project" value="UniProtKB-KW"/>
</dbReference>
<gene>
    <name evidence="6" type="primary">mrdB</name>
    <name evidence="6" type="synonym">rodA</name>
    <name evidence="7" type="ordered locus">PB2503_01002</name>
</gene>
<dbReference type="HOGENOM" id="CLU_029243_2_2_5"/>
<evidence type="ECO:0000256" key="5">
    <source>
        <dbReference type="ARBA" id="ARBA00023136"/>
    </source>
</evidence>
<feature type="transmembrane region" description="Helical" evidence="6">
    <location>
        <begin position="196"/>
        <end position="215"/>
    </location>
</feature>
<feature type="transmembrane region" description="Helical" evidence="6">
    <location>
        <begin position="84"/>
        <end position="103"/>
    </location>
</feature>
<dbReference type="UniPathway" id="UPA00219"/>
<feature type="transmembrane region" description="Helical" evidence="6">
    <location>
        <begin position="174"/>
        <end position="191"/>
    </location>
</feature>
<feature type="transmembrane region" description="Helical" evidence="6">
    <location>
        <begin position="25"/>
        <end position="48"/>
    </location>
</feature>
<dbReference type="GO" id="GO:0051301">
    <property type="term" value="P:cell division"/>
    <property type="evidence" value="ECO:0007669"/>
    <property type="project" value="InterPro"/>
</dbReference>
<comment type="subcellular location">
    <subcellularLocation>
        <location evidence="6">Cell inner membrane</location>
        <topology evidence="6">Multi-pass membrane protein</topology>
    </subcellularLocation>
    <subcellularLocation>
        <location evidence="1">Membrane</location>
        <topology evidence="1">Multi-pass membrane protein</topology>
    </subcellularLocation>
</comment>
<protein>
    <recommendedName>
        <fullName evidence="6">Peptidoglycan glycosyltransferase MrdB</fullName>
        <shortName evidence="6">PGT</shortName>
        <ecNumber evidence="6">2.4.99.28</ecNumber>
    </recommendedName>
    <alternativeName>
        <fullName evidence="6">Cell elongation protein RodA</fullName>
    </alternativeName>
    <alternativeName>
        <fullName evidence="6">Cell wall polymerase</fullName>
    </alternativeName>
    <alternativeName>
        <fullName evidence="6">Peptidoglycan polymerase</fullName>
        <shortName evidence="6">PG polymerase</shortName>
    </alternativeName>
</protein>
<dbReference type="NCBIfam" id="TIGR02210">
    <property type="entry name" value="rodA_shape"/>
    <property type="match status" value="1"/>
</dbReference>
<evidence type="ECO:0000256" key="2">
    <source>
        <dbReference type="ARBA" id="ARBA00022692"/>
    </source>
</evidence>
<dbReference type="HAMAP" id="MF_02079">
    <property type="entry name" value="PGT_RodA"/>
    <property type="match status" value="1"/>
</dbReference>
<keyword evidence="6" id="KW-0997">Cell inner membrane</keyword>
<keyword evidence="6" id="KW-0573">Peptidoglycan synthesis</keyword>